<evidence type="ECO:0000256" key="7">
    <source>
        <dbReference type="ARBA" id="ARBA00023136"/>
    </source>
</evidence>
<dbReference type="GO" id="GO:0016887">
    <property type="term" value="F:ATP hydrolysis activity"/>
    <property type="evidence" value="ECO:0007669"/>
    <property type="project" value="InterPro"/>
</dbReference>
<dbReference type="Gene3D" id="3.40.50.300">
    <property type="entry name" value="P-loop containing nucleotide triphosphate hydrolases"/>
    <property type="match status" value="2"/>
</dbReference>
<dbReference type="GO" id="GO:0005524">
    <property type="term" value="F:ATP binding"/>
    <property type="evidence" value="ECO:0007669"/>
    <property type="project" value="UniProtKB-KW"/>
</dbReference>
<dbReference type="SMART" id="SM00382">
    <property type="entry name" value="AAA"/>
    <property type="match status" value="2"/>
</dbReference>
<proteinExistence type="inferred from homology"/>
<reference evidence="9 10" key="1">
    <citation type="submission" date="2021-10" db="EMBL/GenBank/DDBJ databases">
        <title>Anaerobic single-cell dispensing facilitates the cultivation of human gut bacteria.</title>
        <authorList>
            <person name="Afrizal A."/>
        </authorList>
    </citation>
    <scope>NUCLEOTIDE SEQUENCE [LARGE SCALE GENOMIC DNA]</scope>
    <source>
        <strain evidence="9 10">CLA-AA-H277</strain>
    </source>
</reference>
<feature type="domain" description="ABC transporter" evidence="8">
    <location>
        <begin position="5"/>
        <end position="256"/>
    </location>
</feature>
<dbReference type="InterPro" id="IPR013563">
    <property type="entry name" value="Oligopep_ABC_C"/>
</dbReference>
<evidence type="ECO:0000256" key="1">
    <source>
        <dbReference type="ARBA" id="ARBA00004202"/>
    </source>
</evidence>
<evidence type="ECO:0000256" key="2">
    <source>
        <dbReference type="ARBA" id="ARBA00005417"/>
    </source>
</evidence>
<dbReference type="GO" id="GO:0005886">
    <property type="term" value="C:plasma membrane"/>
    <property type="evidence" value="ECO:0007669"/>
    <property type="project" value="UniProtKB-SubCell"/>
</dbReference>
<comment type="subcellular location">
    <subcellularLocation>
        <location evidence="1">Cell membrane</location>
        <topology evidence="1">Peripheral membrane protein</topology>
    </subcellularLocation>
</comment>
<dbReference type="Proteomes" id="UP001197875">
    <property type="component" value="Unassembled WGS sequence"/>
</dbReference>
<evidence type="ECO:0000256" key="4">
    <source>
        <dbReference type="ARBA" id="ARBA00022475"/>
    </source>
</evidence>
<evidence type="ECO:0000313" key="10">
    <source>
        <dbReference type="Proteomes" id="UP001197875"/>
    </source>
</evidence>
<comment type="similarity">
    <text evidence="2">Belongs to the ABC transporter superfamily.</text>
</comment>
<gene>
    <name evidence="9" type="ORF">LKD71_11915</name>
</gene>
<dbReference type="RefSeq" id="WP_227615578.1">
    <property type="nucleotide sequence ID" value="NZ_JAJEPR010000021.1"/>
</dbReference>
<evidence type="ECO:0000313" key="9">
    <source>
        <dbReference type="EMBL" id="MCC2190498.1"/>
    </source>
</evidence>
<dbReference type="AlphaFoldDB" id="A0AAE3J6X7"/>
<evidence type="ECO:0000256" key="6">
    <source>
        <dbReference type="ARBA" id="ARBA00022840"/>
    </source>
</evidence>
<dbReference type="PROSITE" id="PS50893">
    <property type="entry name" value="ABC_TRANSPORTER_2"/>
    <property type="match status" value="2"/>
</dbReference>
<dbReference type="GO" id="GO:0015833">
    <property type="term" value="P:peptide transport"/>
    <property type="evidence" value="ECO:0007669"/>
    <property type="project" value="InterPro"/>
</dbReference>
<dbReference type="FunFam" id="3.40.50.300:FF:000016">
    <property type="entry name" value="Oligopeptide ABC transporter ATP-binding component"/>
    <property type="match status" value="1"/>
</dbReference>
<dbReference type="EMBL" id="JAJEPR010000021">
    <property type="protein sequence ID" value="MCC2190498.1"/>
    <property type="molecule type" value="Genomic_DNA"/>
</dbReference>
<dbReference type="PANTHER" id="PTHR43297:SF2">
    <property type="entry name" value="DIPEPTIDE TRANSPORT ATP-BINDING PROTEIN DPPD"/>
    <property type="match status" value="1"/>
</dbReference>
<organism evidence="9 10">
    <name type="scientific">Fusicatenibacter faecihominis</name>
    <dbReference type="NCBI Taxonomy" id="2881276"/>
    <lineage>
        <taxon>Bacteria</taxon>
        <taxon>Bacillati</taxon>
        <taxon>Bacillota</taxon>
        <taxon>Clostridia</taxon>
        <taxon>Lachnospirales</taxon>
        <taxon>Lachnospiraceae</taxon>
        <taxon>Fusicatenibacter</taxon>
    </lineage>
</organism>
<comment type="caution">
    <text evidence="9">The sequence shown here is derived from an EMBL/GenBank/DDBJ whole genome shotgun (WGS) entry which is preliminary data.</text>
</comment>
<dbReference type="InterPro" id="IPR017871">
    <property type="entry name" value="ABC_transporter-like_CS"/>
</dbReference>
<keyword evidence="4" id="KW-1003">Cell membrane</keyword>
<dbReference type="PANTHER" id="PTHR43297">
    <property type="entry name" value="OLIGOPEPTIDE TRANSPORT ATP-BINDING PROTEIN APPD"/>
    <property type="match status" value="1"/>
</dbReference>
<dbReference type="NCBIfam" id="NF008453">
    <property type="entry name" value="PRK11308.1"/>
    <property type="match status" value="2"/>
</dbReference>
<dbReference type="InterPro" id="IPR027417">
    <property type="entry name" value="P-loop_NTPase"/>
</dbReference>
<dbReference type="InterPro" id="IPR003593">
    <property type="entry name" value="AAA+_ATPase"/>
</dbReference>
<feature type="domain" description="ABC transporter" evidence="8">
    <location>
        <begin position="365"/>
        <end position="612"/>
    </location>
</feature>
<dbReference type="CDD" id="cd03257">
    <property type="entry name" value="ABC_NikE_OppD_transporters"/>
    <property type="match status" value="2"/>
</dbReference>
<dbReference type="InterPro" id="IPR050388">
    <property type="entry name" value="ABC_Ni/Peptide_Import"/>
</dbReference>
<dbReference type="Pfam" id="PF00005">
    <property type="entry name" value="ABC_tran"/>
    <property type="match status" value="2"/>
</dbReference>
<sequence>MAELLEVKNLSVSFDTPDGEAEAVRDVSFFVKKGETLAIVGESGCGKSVLCRSIMKLLPKTAQIKSGSVLLGGKEITGLTEKEMQKLRGNSFSMVFQDPMTTLNPAMTVGAQIAEAVIIHRPEFSREEVRRRVWELMELVGIDHPKERAAQYPWNFSGGMRQRSVLAIALASEPAVLLADEPTTALDVTIQAQILALFREIQRKLGTAIVLVSHDLGVVAAAADRVAVMYAGKICETGTVGEIFEDAKHPYTRGLLRSLPALSRGKKELYCLPGMPPKLIHPPVGDAFACRNPYALAIDYEKQPPMFRVTDTHYAATWLLDERAAKAREQIEAEMTQGKELDGTLEEIKYHPEFDRKAPGKEVLMEVKHLTQLFSMTGKRVLRAVDDVSFELRKGEILGLVGESGSGKSTTARCIMNISQSPEGQIFYRGIDILDKKQFRKNRKALQAERQMIFQDSASSLNQRMRVEEIVLEPLKLSRRKPKRGTYRKEAEFQLKYVGLDSSFLDRYPSELSGGQRQRVAIARALIMDPELVVADEPIASLDVSIQAQIVNLFRHLQREHGFSFLFIAHDLSMVEFLCDRVGVMYQGQLVELAPRRELYDNPLHPYTKRLLSAVPDPGKYELKTKESGMKAGGESMLCQTDEKTEWIEMLPEHFVRCRKEVGA</sequence>
<name>A0AAE3J6X7_9FIRM</name>
<keyword evidence="6 9" id="KW-0067">ATP-binding</keyword>
<protein>
    <submittedName>
        <fullName evidence="9">ABC transporter ATP-binding protein</fullName>
    </submittedName>
</protein>
<keyword evidence="10" id="KW-1185">Reference proteome</keyword>
<keyword evidence="7" id="KW-0472">Membrane</keyword>
<keyword evidence="5" id="KW-0547">Nucleotide-binding</keyword>
<dbReference type="PROSITE" id="PS00211">
    <property type="entry name" value="ABC_TRANSPORTER_1"/>
    <property type="match status" value="1"/>
</dbReference>
<dbReference type="NCBIfam" id="NF007739">
    <property type="entry name" value="PRK10419.1"/>
    <property type="match status" value="2"/>
</dbReference>
<dbReference type="NCBIfam" id="TIGR01727">
    <property type="entry name" value="oligo_HPY"/>
    <property type="match status" value="1"/>
</dbReference>
<dbReference type="InterPro" id="IPR003439">
    <property type="entry name" value="ABC_transporter-like_ATP-bd"/>
</dbReference>
<evidence type="ECO:0000256" key="5">
    <source>
        <dbReference type="ARBA" id="ARBA00022741"/>
    </source>
</evidence>
<dbReference type="Pfam" id="PF08352">
    <property type="entry name" value="oligo_HPY"/>
    <property type="match status" value="2"/>
</dbReference>
<evidence type="ECO:0000259" key="8">
    <source>
        <dbReference type="PROSITE" id="PS50893"/>
    </source>
</evidence>
<evidence type="ECO:0000256" key="3">
    <source>
        <dbReference type="ARBA" id="ARBA00022448"/>
    </source>
</evidence>
<accession>A0AAE3J6X7</accession>
<keyword evidence="3" id="KW-0813">Transport</keyword>
<dbReference type="SUPFAM" id="SSF52540">
    <property type="entry name" value="P-loop containing nucleoside triphosphate hydrolases"/>
    <property type="match status" value="2"/>
</dbReference>